<protein>
    <submittedName>
        <fullName evidence="4">Uncharacterized protein</fullName>
    </submittedName>
</protein>
<reference evidence="4" key="2">
    <citation type="journal article" date="2023" name="IMA Fungus">
        <title>Comparative genomic study of the Penicillium genus elucidates a diverse pangenome and 15 lateral gene transfer events.</title>
        <authorList>
            <person name="Petersen C."/>
            <person name="Sorensen T."/>
            <person name="Nielsen M.R."/>
            <person name="Sondergaard T.E."/>
            <person name="Sorensen J.L."/>
            <person name="Fitzpatrick D.A."/>
            <person name="Frisvad J.C."/>
            <person name="Nielsen K.L."/>
        </authorList>
    </citation>
    <scope>NUCLEOTIDE SEQUENCE</scope>
    <source>
        <strain evidence="4">IBT 19713</strain>
    </source>
</reference>
<feature type="compositionally biased region" description="Polar residues" evidence="1">
    <location>
        <begin position="515"/>
        <end position="527"/>
    </location>
</feature>
<proteinExistence type="predicted"/>
<dbReference type="AlphaFoldDB" id="A0A9W9NC50"/>
<evidence type="ECO:0000256" key="3">
    <source>
        <dbReference type="SAM" id="SignalP"/>
    </source>
</evidence>
<evidence type="ECO:0000256" key="2">
    <source>
        <dbReference type="SAM" id="Phobius"/>
    </source>
</evidence>
<keyword evidence="2" id="KW-0472">Membrane</keyword>
<evidence type="ECO:0000313" key="5">
    <source>
        <dbReference type="Proteomes" id="UP001150941"/>
    </source>
</evidence>
<evidence type="ECO:0000256" key="1">
    <source>
        <dbReference type="SAM" id="MobiDB-lite"/>
    </source>
</evidence>
<keyword evidence="2" id="KW-0812">Transmembrane</keyword>
<feature type="signal peptide" evidence="3">
    <location>
        <begin position="1"/>
        <end position="20"/>
    </location>
</feature>
<feature type="compositionally biased region" description="Polar residues" evidence="1">
    <location>
        <begin position="335"/>
        <end position="345"/>
    </location>
</feature>
<gene>
    <name evidence="4" type="ORF">N7468_010143</name>
</gene>
<feature type="compositionally biased region" description="Basic and acidic residues" evidence="1">
    <location>
        <begin position="462"/>
        <end position="475"/>
    </location>
</feature>
<feature type="compositionally biased region" description="Polar residues" evidence="1">
    <location>
        <begin position="452"/>
        <end position="461"/>
    </location>
</feature>
<dbReference type="GeneID" id="83206742"/>
<feature type="transmembrane region" description="Helical" evidence="2">
    <location>
        <begin position="132"/>
        <end position="150"/>
    </location>
</feature>
<keyword evidence="5" id="KW-1185">Reference proteome</keyword>
<accession>A0A9W9NC50</accession>
<evidence type="ECO:0000313" key="4">
    <source>
        <dbReference type="EMBL" id="KAJ5217135.1"/>
    </source>
</evidence>
<dbReference type="RefSeq" id="XP_058326006.1">
    <property type="nucleotide sequence ID" value="XM_058479438.1"/>
</dbReference>
<sequence>MHPVFPFAIFVASSLLGTWNDIPSYPAIIGSLQVAGTLWALEKKLDPIISEVQDIGKDVASGDYPVAELLTDIKGVVQGTSPNLVSRLRSKSQDSDLWDNDDGEKLPPADFAAESGKPRNGFLCRIFSATRTYLLVFFVIAVDLVLHFWITKTVTEYVYLPAQRSLDVVHRMSSVCLDEVLSLKRAMISISRQNRWNWPEEERQEVAVDHVVPEYSGMGLEAEPALNTAILSVFSLAGFWVQALSLYILGLFGNSKKVTTSSKGPGSAGTITSAASVDKSEIPGAKSSKNSLSDLQKDRTGAVNSTKQDYGSSQSVRPPYTASSTQAVPPVAKPASTTRTQPLVTSSNASSPAANSHAQPPTVTPNTDSSSLTPKSLPSTTGGDPKIQPTASSPNIQSPATNPFARPPTVSANNGPPPPNPTTKPPALSSAGKPTAKPAAKVVSSGRGPSASRHSVPSKTPSRTESRNPSEERGRGRPLTRPETTPAAPAAPAAPTSKPAVAASASKLTGAPVNIPQNELNRPTGSRTPAGKPAGALSSQQTGASRGGTQNRMPATSSRPSGPTAGKSNR</sequence>
<dbReference type="EMBL" id="JAPQKS010000008">
    <property type="protein sequence ID" value="KAJ5217135.1"/>
    <property type="molecule type" value="Genomic_DNA"/>
</dbReference>
<feature type="compositionally biased region" description="Low complexity" evidence="1">
    <location>
        <begin position="484"/>
        <end position="506"/>
    </location>
</feature>
<feature type="transmembrane region" description="Helical" evidence="2">
    <location>
        <begin position="229"/>
        <end position="253"/>
    </location>
</feature>
<feature type="compositionally biased region" description="Polar residues" evidence="1">
    <location>
        <begin position="302"/>
        <end position="327"/>
    </location>
</feature>
<feature type="compositionally biased region" description="Low complexity" evidence="1">
    <location>
        <begin position="346"/>
        <end position="358"/>
    </location>
</feature>
<feature type="compositionally biased region" description="Pro residues" evidence="1">
    <location>
        <begin position="415"/>
        <end position="424"/>
    </location>
</feature>
<comment type="caution">
    <text evidence="4">The sequence shown here is derived from an EMBL/GenBank/DDBJ whole genome shotgun (WGS) entry which is preliminary data.</text>
</comment>
<feature type="region of interest" description="Disordered" evidence="1">
    <location>
        <begin position="280"/>
        <end position="570"/>
    </location>
</feature>
<keyword evidence="2" id="KW-1133">Transmembrane helix</keyword>
<name>A0A9W9NC50_9EURO</name>
<feature type="compositionally biased region" description="Polar residues" evidence="1">
    <location>
        <begin position="537"/>
        <end position="570"/>
    </location>
</feature>
<keyword evidence="3" id="KW-0732">Signal</keyword>
<feature type="compositionally biased region" description="Polar residues" evidence="1">
    <location>
        <begin position="389"/>
        <end position="401"/>
    </location>
</feature>
<dbReference type="Proteomes" id="UP001150941">
    <property type="component" value="Unassembled WGS sequence"/>
</dbReference>
<feature type="compositionally biased region" description="Low complexity" evidence="1">
    <location>
        <begin position="367"/>
        <end position="381"/>
    </location>
</feature>
<feature type="chain" id="PRO_5040741215" evidence="3">
    <location>
        <begin position="21"/>
        <end position="570"/>
    </location>
</feature>
<reference evidence="4" key="1">
    <citation type="submission" date="2022-11" db="EMBL/GenBank/DDBJ databases">
        <authorList>
            <person name="Petersen C."/>
        </authorList>
    </citation>
    <scope>NUCLEOTIDE SEQUENCE</scope>
    <source>
        <strain evidence="4">IBT 19713</strain>
    </source>
</reference>
<organism evidence="4 5">
    <name type="scientific">Penicillium chermesinum</name>
    <dbReference type="NCBI Taxonomy" id="63820"/>
    <lineage>
        <taxon>Eukaryota</taxon>
        <taxon>Fungi</taxon>
        <taxon>Dikarya</taxon>
        <taxon>Ascomycota</taxon>
        <taxon>Pezizomycotina</taxon>
        <taxon>Eurotiomycetes</taxon>
        <taxon>Eurotiomycetidae</taxon>
        <taxon>Eurotiales</taxon>
        <taxon>Aspergillaceae</taxon>
        <taxon>Penicillium</taxon>
    </lineage>
</organism>